<evidence type="ECO:0000313" key="3">
    <source>
        <dbReference type="Proteomes" id="UP000033874"/>
    </source>
</evidence>
<dbReference type="Proteomes" id="UP000033874">
    <property type="component" value="Unassembled WGS sequence"/>
</dbReference>
<organism evidence="2 3">
    <name type="scientific">Sphingobium chungbukense</name>
    <dbReference type="NCBI Taxonomy" id="56193"/>
    <lineage>
        <taxon>Bacteria</taxon>
        <taxon>Pseudomonadati</taxon>
        <taxon>Pseudomonadota</taxon>
        <taxon>Alphaproteobacteria</taxon>
        <taxon>Sphingomonadales</taxon>
        <taxon>Sphingomonadaceae</taxon>
        <taxon>Sphingobium</taxon>
    </lineage>
</organism>
<name>A0A0M3AKI4_9SPHN</name>
<comment type="caution">
    <text evidence="2">The sequence shown here is derived from an EMBL/GenBank/DDBJ whole genome shotgun (WGS) entry which is preliminary data.</text>
</comment>
<feature type="compositionally biased region" description="Low complexity" evidence="1">
    <location>
        <begin position="170"/>
        <end position="183"/>
    </location>
</feature>
<accession>A0A0M3AKI4</accession>
<sequence>MLMLGALKCRATNSEIQTKYDQFYAKSGGLDKYNNALKLRFMRENGISGGQDAYNDFLTRLANSHGDMQSASFCQMADTLLGLATNANDSEFAVLARNFSEKPAGVGDVCAITASAPVVAKETVVASDPPAAPAVAAAAAPAAPQQVTPESAAAALEAAAAALQTAAASLKTQPAATADAPADGKVEAQPAVMASAKPVS</sequence>
<protein>
    <submittedName>
        <fullName evidence="2">Uncharacterized protein</fullName>
    </submittedName>
</protein>
<dbReference type="AlphaFoldDB" id="A0A0M3AKI4"/>
<evidence type="ECO:0000256" key="1">
    <source>
        <dbReference type="SAM" id="MobiDB-lite"/>
    </source>
</evidence>
<gene>
    <name evidence="2" type="ORF">YP76_25630</name>
</gene>
<proteinExistence type="predicted"/>
<evidence type="ECO:0000313" key="2">
    <source>
        <dbReference type="EMBL" id="KKW89456.1"/>
    </source>
</evidence>
<dbReference type="PATRIC" id="fig|56193.3.peg.5412"/>
<keyword evidence="3" id="KW-1185">Reference proteome</keyword>
<feature type="region of interest" description="Disordered" evidence="1">
    <location>
        <begin position="170"/>
        <end position="200"/>
    </location>
</feature>
<reference evidence="2 3" key="1">
    <citation type="submission" date="2015-04" db="EMBL/GenBank/DDBJ databases">
        <title>Genome sequence of aromatic hydrocarbons-degrading Sphingobium chungbukense DJ77.</title>
        <authorList>
            <person name="Kim Y.-C."/>
            <person name="Chae J.-C."/>
        </authorList>
    </citation>
    <scope>NUCLEOTIDE SEQUENCE [LARGE SCALE GENOMIC DNA]</scope>
    <source>
        <strain evidence="2 3">DJ77</strain>
    </source>
</reference>
<dbReference type="EMBL" id="LBIC01000021">
    <property type="protein sequence ID" value="KKW89456.1"/>
    <property type="molecule type" value="Genomic_DNA"/>
</dbReference>